<keyword evidence="2" id="KW-0238">DNA-binding</keyword>
<sequence length="754" mass="87627">MRGNWYRRMLLSYFPIFLITVAVLFFIFVIVISDISYKQTVKADRITTDYMVGRLTSSLKGIEMDVLGEIEKNKRYEDFLNVGLTERDSQIVLDVAGSMRELAASDSLIDSIYIYRDEDRKVLTRSGLVDWDTFADRPFLEQALANLDTRSWSPARSYREFSSDQNKRVISIYKREPLPFGNDGLVVINIDMYAVGQMIRSMNSNEVSFLDVRDVSGELLFTTRSAGPSEEGDKSSKVVNRIESEMLGWRFESGIAAGQLFTWVSFISYIWVVIGILTVAFALLYIILITRKNYKPIRAMMSRIASLRQRENEFGLNMDELSMIDQTLENLIRQAADFEKQQRENLLVRRRQLFYDMMRGEKLDMLDDRLKRLGVLPEGEDLQLAFVVVEIRNFEEFRSTFSERDQHTLKFALTNVLQELAQIDGMYGWAEWIAEEKMGMIVGVGERCSSALEQIRAFADKGREWVEQHLRFSLLFCVGDVERNWKQIGRSYQAAVDVLQHKLSLGKEAVMMSDDLPEAGDRKWYEYVLISSELVREFRRLNSEWRICLDKLFAQVAKDCLKDEDIGMVLQIMMDMLGYELSSISDDLYRRFKGPEAAVQLKAAEMTGSLEELKAHYSEHLTEMYRMYVAHSETKNHRALVGELKSYIEENFENPDLSLKHLSDRFHISAKYASYLFKEEFNLKFVDFIVKLRMERAQELLAETNETIQNISIRVGYANSITFGRVFKRIVGVTPGDYRKLRLRPEKPRHSWDS</sequence>
<dbReference type="SUPFAM" id="SSF46689">
    <property type="entry name" value="Homeodomain-like"/>
    <property type="match status" value="1"/>
</dbReference>
<dbReference type="InterPro" id="IPR018062">
    <property type="entry name" value="HTH_AraC-typ_CS"/>
</dbReference>
<dbReference type="HOGENOM" id="CLU_019175_1_0_9"/>
<feature type="transmembrane region" description="Helical" evidence="4">
    <location>
        <begin position="12"/>
        <end position="32"/>
    </location>
</feature>
<dbReference type="Proteomes" id="UP000029278">
    <property type="component" value="Unassembled WGS sequence"/>
</dbReference>
<protein>
    <submittedName>
        <fullName evidence="6">Helix-turn-helix domain protein</fullName>
    </submittedName>
    <submittedName>
        <fullName evidence="7">Helix-turn-helix domain-containing protein</fullName>
    </submittedName>
</protein>
<keyword evidence="8" id="KW-1185">Reference proteome</keyword>
<dbReference type="PROSITE" id="PS00041">
    <property type="entry name" value="HTH_ARAC_FAMILY_1"/>
    <property type="match status" value="1"/>
</dbReference>
<evidence type="ECO:0000313" key="8">
    <source>
        <dbReference type="Proteomes" id="UP000029278"/>
    </source>
</evidence>
<dbReference type="InterPro" id="IPR018060">
    <property type="entry name" value="HTH_AraC"/>
</dbReference>
<reference evidence="7 9" key="2">
    <citation type="submission" date="2019-11" db="EMBL/GenBank/DDBJ databases">
        <title>Draft genome sequences of five Paenibacillus species of dairy origin.</title>
        <authorList>
            <person name="Olajide A.M."/>
            <person name="Chen S."/>
            <person name="Lapointe G."/>
        </authorList>
    </citation>
    <scope>NUCLEOTIDE SEQUENCE [LARGE SCALE GENOMIC DNA]</scope>
    <source>
        <strain evidence="7 9">3CT49</strain>
    </source>
</reference>
<organism evidence="6 8">
    <name type="scientific">Paenibacillus macerans</name>
    <name type="common">Bacillus macerans</name>
    <dbReference type="NCBI Taxonomy" id="44252"/>
    <lineage>
        <taxon>Bacteria</taxon>
        <taxon>Bacillati</taxon>
        <taxon>Bacillota</taxon>
        <taxon>Bacilli</taxon>
        <taxon>Bacillales</taxon>
        <taxon>Paenibacillaceae</taxon>
        <taxon>Paenibacillus</taxon>
    </lineage>
</organism>
<keyword evidence="4" id="KW-1133">Transmembrane helix</keyword>
<dbReference type="GeneID" id="77012189"/>
<dbReference type="PROSITE" id="PS01124">
    <property type="entry name" value="HTH_ARAC_FAMILY_2"/>
    <property type="match status" value="1"/>
</dbReference>
<dbReference type="EMBL" id="WNZZ01000022">
    <property type="protein sequence ID" value="MUG25221.1"/>
    <property type="molecule type" value="Genomic_DNA"/>
</dbReference>
<evidence type="ECO:0000313" key="9">
    <source>
        <dbReference type="Proteomes" id="UP000442469"/>
    </source>
</evidence>
<dbReference type="Proteomes" id="UP000442469">
    <property type="component" value="Unassembled WGS sequence"/>
</dbReference>
<name>A0A090ZII1_PAEMA</name>
<dbReference type="InterPro" id="IPR009057">
    <property type="entry name" value="Homeodomain-like_sf"/>
</dbReference>
<evidence type="ECO:0000256" key="3">
    <source>
        <dbReference type="ARBA" id="ARBA00023163"/>
    </source>
</evidence>
<dbReference type="PRINTS" id="PR00032">
    <property type="entry name" value="HTHARAC"/>
</dbReference>
<accession>A0A090ZII1</accession>
<dbReference type="OrthoDB" id="1877256at2"/>
<dbReference type="EMBL" id="JMQA01000020">
    <property type="protein sequence ID" value="KFN10218.1"/>
    <property type="molecule type" value="Genomic_DNA"/>
</dbReference>
<proteinExistence type="predicted"/>
<dbReference type="PANTHER" id="PTHR43280:SF10">
    <property type="entry name" value="REGULATORY PROTEIN POCR"/>
    <property type="match status" value="1"/>
</dbReference>
<dbReference type="RefSeq" id="WP_036620892.1">
    <property type="nucleotide sequence ID" value="NZ_BGML01000005.1"/>
</dbReference>
<comment type="caution">
    <text evidence="6">The sequence shown here is derived from an EMBL/GenBank/DDBJ whole genome shotgun (WGS) entry which is preliminary data.</text>
</comment>
<reference evidence="6 8" key="1">
    <citation type="submission" date="2014-04" db="EMBL/GenBank/DDBJ databases">
        <authorList>
            <person name="Bishop-Lilly K.A."/>
            <person name="Broomall S.M."/>
            <person name="Chain P.S."/>
            <person name="Chertkov O."/>
            <person name="Coyne S.R."/>
            <person name="Daligault H.E."/>
            <person name="Davenport K.W."/>
            <person name="Erkkila T."/>
            <person name="Frey K.G."/>
            <person name="Gibbons H.S."/>
            <person name="Gu W."/>
            <person name="Jaissle J."/>
            <person name="Johnson S.L."/>
            <person name="Koroleva G.I."/>
            <person name="Ladner J.T."/>
            <person name="Lo C.-C."/>
            <person name="Minogue T.D."/>
            <person name="Munk C."/>
            <person name="Palacios G.F."/>
            <person name="Redden C.L."/>
            <person name="Rosenzweig C.N."/>
            <person name="Scholz M.B."/>
            <person name="Teshima H."/>
            <person name="Xu Y."/>
        </authorList>
    </citation>
    <scope>NUCLEOTIDE SEQUENCE [LARGE SCALE GENOMIC DNA]</scope>
    <source>
        <strain evidence="6 8">8244</strain>
    </source>
</reference>
<dbReference type="PANTHER" id="PTHR43280">
    <property type="entry name" value="ARAC-FAMILY TRANSCRIPTIONAL REGULATOR"/>
    <property type="match status" value="1"/>
</dbReference>
<evidence type="ECO:0000256" key="1">
    <source>
        <dbReference type="ARBA" id="ARBA00023015"/>
    </source>
</evidence>
<dbReference type="GO" id="GO:0043565">
    <property type="term" value="F:sequence-specific DNA binding"/>
    <property type="evidence" value="ECO:0007669"/>
    <property type="project" value="InterPro"/>
</dbReference>
<dbReference type="GO" id="GO:0003700">
    <property type="term" value="F:DNA-binding transcription factor activity"/>
    <property type="evidence" value="ECO:0007669"/>
    <property type="project" value="InterPro"/>
</dbReference>
<gene>
    <name evidence="6" type="ORF">DJ90_372</name>
    <name evidence="7" type="ORF">GNQ08_22905</name>
</gene>
<feature type="domain" description="HTH araC/xylS-type" evidence="5">
    <location>
        <begin position="642"/>
        <end position="741"/>
    </location>
</feature>
<evidence type="ECO:0000259" key="5">
    <source>
        <dbReference type="PROSITE" id="PS01124"/>
    </source>
</evidence>
<dbReference type="SMART" id="SM00342">
    <property type="entry name" value="HTH_ARAC"/>
    <property type="match status" value="1"/>
</dbReference>
<evidence type="ECO:0000313" key="6">
    <source>
        <dbReference type="EMBL" id="KFN10218.1"/>
    </source>
</evidence>
<dbReference type="Gene3D" id="1.10.10.60">
    <property type="entry name" value="Homeodomain-like"/>
    <property type="match status" value="2"/>
</dbReference>
<dbReference type="InterPro" id="IPR020449">
    <property type="entry name" value="Tscrpt_reg_AraC-type_HTH"/>
</dbReference>
<dbReference type="PATRIC" id="fig|44252.3.peg.1604"/>
<keyword evidence="4" id="KW-0472">Membrane</keyword>
<dbReference type="STRING" id="44252.DJ90_372"/>
<keyword evidence="1" id="KW-0805">Transcription regulation</keyword>
<dbReference type="AlphaFoldDB" id="A0A090ZII1"/>
<evidence type="ECO:0000256" key="4">
    <source>
        <dbReference type="SAM" id="Phobius"/>
    </source>
</evidence>
<evidence type="ECO:0000313" key="7">
    <source>
        <dbReference type="EMBL" id="MUG25221.1"/>
    </source>
</evidence>
<feature type="transmembrane region" description="Helical" evidence="4">
    <location>
        <begin position="260"/>
        <end position="288"/>
    </location>
</feature>
<keyword evidence="4" id="KW-0812">Transmembrane</keyword>
<evidence type="ECO:0000256" key="2">
    <source>
        <dbReference type="ARBA" id="ARBA00023125"/>
    </source>
</evidence>
<keyword evidence="3" id="KW-0804">Transcription</keyword>
<dbReference type="Pfam" id="PF12833">
    <property type="entry name" value="HTH_18"/>
    <property type="match status" value="1"/>
</dbReference>